<keyword evidence="1" id="KW-1133">Transmembrane helix</keyword>
<evidence type="ECO:0000259" key="3">
    <source>
        <dbReference type="Pfam" id="PF24547"/>
    </source>
</evidence>
<dbReference type="RefSeq" id="WP_022790140.1">
    <property type="nucleotide sequence ID" value="NZ_UHFX01000003.1"/>
</dbReference>
<reference evidence="4 5" key="1">
    <citation type="submission" date="2018-06" db="EMBL/GenBank/DDBJ databases">
        <authorList>
            <consortium name="Pathogen Informatics"/>
            <person name="Doyle S."/>
        </authorList>
    </citation>
    <scope>NUCLEOTIDE SEQUENCE [LARGE SCALE GENOMIC DNA]</scope>
    <source>
        <strain evidence="4 5">NCTC11087</strain>
    </source>
</reference>
<feature type="domain" description="DUF7601" evidence="3">
    <location>
        <begin position="233"/>
        <end position="336"/>
    </location>
</feature>
<evidence type="ECO:0000256" key="1">
    <source>
        <dbReference type="SAM" id="Phobius"/>
    </source>
</evidence>
<evidence type="ECO:0000256" key="2">
    <source>
        <dbReference type="SAM" id="SignalP"/>
    </source>
</evidence>
<dbReference type="EMBL" id="UHFX01000003">
    <property type="protein sequence ID" value="SUO04591.1"/>
    <property type="molecule type" value="Genomic_DNA"/>
</dbReference>
<gene>
    <name evidence="4" type="ORF">NCTC11087_01512</name>
</gene>
<dbReference type="Gene3D" id="2.60.40.3050">
    <property type="match status" value="1"/>
</dbReference>
<dbReference type="OrthoDB" id="2060401at2"/>
<evidence type="ECO:0000313" key="4">
    <source>
        <dbReference type="EMBL" id="SUO04591.1"/>
    </source>
</evidence>
<accession>A0A380LMP0</accession>
<dbReference type="Proteomes" id="UP000255523">
    <property type="component" value="Unassembled WGS sequence"/>
</dbReference>
<keyword evidence="1" id="KW-0812">Transmembrane</keyword>
<proteinExistence type="predicted"/>
<protein>
    <submittedName>
        <fullName evidence="4">Fibronectin-binding protein</fullName>
    </submittedName>
</protein>
<keyword evidence="2" id="KW-0732">Signal</keyword>
<organism evidence="4 5">
    <name type="scientific">Faecalicoccus pleomorphus</name>
    <dbReference type="NCBI Taxonomy" id="1323"/>
    <lineage>
        <taxon>Bacteria</taxon>
        <taxon>Bacillati</taxon>
        <taxon>Bacillota</taxon>
        <taxon>Erysipelotrichia</taxon>
        <taxon>Erysipelotrichales</taxon>
        <taxon>Erysipelotrichaceae</taxon>
        <taxon>Faecalicoccus</taxon>
    </lineage>
</organism>
<dbReference type="AlphaFoldDB" id="A0A380LMP0"/>
<sequence>MNKRFQKGLAVSTLTAMVVAPFAHPVYAVGTDANSNGLNETEESTLNLKKDLTVRDLDDANYTPETPNVTFGYTVSNGEAGTFTSKQEGKGDQVFQVKAGKDGNLVKVNGTATTGNVVFTQDDSASQGKVTKDIALDFSGITFTEAGIYRYVITEADYTVNDNSQLTNALPQTTANKTRNVDVYVEQDGDAYKIKGYVVSKTSDSTGKDAGFTEEKTDGNVDPTKSSVYSTYDVTLTKKVDGVLTNNAGYSFTITLPTDDNGTYKYQKNSDPATTVETTNGNNTHTVTLAKNDTIKIQGLPVGATIDIAEDHVEGFKLPTITVDDAAKEMSNDDGAKKWTYSGVGSNNANNDATDVVITNKTENDSILPPTGILMTIAPFAAMVGLGAALIALFAKKRKNEA</sequence>
<dbReference type="Gene3D" id="2.60.40.1140">
    <property type="entry name" value="Collagen-binding surface protein Cna, B-type domain"/>
    <property type="match status" value="1"/>
</dbReference>
<name>A0A380LMP0_9FIRM</name>
<feature type="signal peptide" evidence="2">
    <location>
        <begin position="1"/>
        <end position="28"/>
    </location>
</feature>
<dbReference type="Pfam" id="PF24547">
    <property type="entry name" value="DUF7601"/>
    <property type="match status" value="1"/>
</dbReference>
<dbReference type="InterPro" id="IPR038174">
    <property type="entry name" value="Strep_pil_link_sf"/>
</dbReference>
<feature type="transmembrane region" description="Helical" evidence="1">
    <location>
        <begin position="373"/>
        <end position="395"/>
    </location>
</feature>
<keyword evidence="5" id="KW-1185">Reference proteome</keyword>
<dbReference type="GeneID" id="77462462"/>
<keyword evidence="1" id="KW-0472">Membrane</keyword>
<evidence type="ECO:0000313" key="5">
    <source>
        <dbReference type="Proteomes" id="UP000255523"/>
    </source>
</evidence>
<feature type="chain" id="PRO_5016772124" evidence="2">
    <location>
        <begin position="29"/>
        <end position="402"/>
    </location>
</feature>
<dbReference type="InterPro" id="IPR055382">
    <property type="entry name" value="DUF7601"/>
</dbReference>